<dbReference type="SUPFAM" id="SSF48371">
    <property type="entry name" value="ARM repeat"/>
    <property type="match status" value="1"/>
</dbReference>
<dbReference type="Gene3D" id="1.25.40.70">
    <property type="entry name" value="Phosphatidylinositol 3-kinase, accessory domain (PIK)"/>
    <property type="match status" value="1"/>
</dbReference>
<dbReference type="EMBL" id="CAXHTA020000019">
    <property type="protein sequence ID" value="CAL5229075.1"/>
    <property type="molecule type" value="Genomic_DNA"/>
</dbReference>
<dbReference type="PROSITE" id="PS51545">
    <property type="entry name" value="PIK_HELICAL"/>
    <property type="match status" value="1"/>
</dbReference>
<comment type="similarity">
    <text evidence="1">Belongs to the PI3/PI4-kinase family. Type III PI4K subfamily.</text>
</comment>
<dbReference type="PROSITE" id="PS50290">
    <property type="entry name" value="PI3_4_KINASE_3"/>
    <property type="match status" value="1"/>
</dbReference>
<evidence type="ECO:0000313" key="8">
    <source>
        <dbReference type="Proteomes" id="UP001497392"/>
    </source>
</evidence>
<dbReference type="InterPro" id="IPR018936">
    <property type="entry name" value="PI3/4_kinase_CS"/>
</dbReference>
<dbReference type="SUPFAM" id="SSF56112">
    <property type="entry name" value="Protein kinase-like (PK-like)"/>
    <property type="match status" value="1"/>
</dbReference>
<evidence type="ECO:0000259" key="6">
    <source>
        <dbReference type="PROSITE" id="PS51545"/>
    </source>
</evidence>
<dbReference type="EC" id="2.7.1.67" evidence="2"/>
<name>A0ABP1GCP1_9CHLO</name>
<keyword evidence="4" id="KW-0418">Kinase</keyword>
<dbReference type="Pfam" id="PF19274">
    <property type="entry name" value="PI4K_N"/>
    <property type="match status" value="1"/>
</dbReference>
<dbReference type="PANTHER" id="PTHR10048:SF15">
    <property type="entry name" value="PHOSPHATIDYLINOSITOL 4-KINASE ALPHA"/>
    <property type="match status" value="1"/>
</dbReference>
<gene>
    <name evidence="7" type="primary">g12330</name>
    <name evidence="7" type="ORF">VP750_LOCUS10981</name>
</gene>
<organism evidence="7 8">
    <name type="scientific">Coccomyxa viridis</name>
    <dbReference type="NCBI Taxonomy" id="1274662"/>
    <lineage>
        <taxon>Eukaryota</taxon>
        <taxon>Viridiplantae</taxon>
        <taxon>Chlorophyta</taxon>
        <taxon>core chlorophytes</taxon>
        <taxon>Trebouxiophyceae</taxon>
        <taxon>Trebouxiophyceae incertae sedis</taxon>
        <taxon>Coccomyxaceae</taxon>
        <taxon>Coccomyxa</taxon>
    </lineage>
</organism>
<evidence type="ECO:0000256" key="1">
    <source>
        <dbReference type="ARBA" id="ARBA00006209"/>
    </source>
</evidence>
<evidence type="ECO:0000256" key="4">
    <source>
        <dbReference type="ARBA" id="ARBA00022777"/>
    </source>
</evidence>
<dbReference type="SMART" id="SM00146">
    <property type="entry name" value="PI3Kc"/>
    <property type="match status" value="1"/>
</dbReference>
<dbReference type="Gene3D" id="3.30.1010.10">
    <property type="entry name" value="Phosphatidylinositol 3-kinase Catalytic Subunit, Chain A, domain 4"/>
    <property type="match status" value="1"/>
</dbReference>
<evidence type="ECO:0000313" key="7">
    <source>
        <dbReference type="EMBL" id="CAL5229075.1"/>
    </source>
</evidence>
<dbReference type="InterPro" id="IPR045495">
    <property type="entry name" value="PI4K_N"/>
</dbReference>
<dbReference type="InterPro" id="IPR000403">
    <property type="entry name" value="PI3/4_kinase_cat_dom"/>
</dbReference>
<proteinExistence type="inferred from homology"/>
<evidence type="ECO:0000259" key="5">
    <source>
        <dbReference type="PROSITE" id="PS50290"/>
    </source>
</evidence>
<dbReference type="InterPro" id="IPR016024">
    <property type="entry name" value="ARM-type_fold"/>
</dbReference>
<dbReference type="SMART" id="SM00145">
    <property type="entry name" value="PI3Ka"/>
    <property type="match status" value="1"/>
</dbReference>
<evidence type="ECO:0000256" key="2">
    <source>
        <dbReference type="ARBA" id="ARBA00012169"/>
    </source>
</evidence>
<sequence length="1772" mass="189999">MPAELTTVQQQTLALKGLAAALHRGALVDGNTLSASFQAAHNCLHCGQAATGEDKQALSQAALELLRHLTRIQHHAKVQSQSPAEGLEPLPLEPPHLQELLADLSGRKEQLSAIAMAVAAGALQQARAERVEVKDTIARQLKEASLRVLEAVDDIIVSVKSGSAASSGERERAIMGALPAAASLAVQSLLSSAPQKQLSSPLTTSTSPRLPAPRASKDCLVYLEDIVAGLVDIAAPLKEDVPVRHELLWQLAAVLKAQQPLWLAAGASSQGPELQSRLVSAQHELFALSGLLKGESMWVLDLQQEPPPLALSKQIAGQQAAAASLECAAQLAASAWRSGQHSVVCTTVGALLSRSFESLGNGRLHTSQHQQAALLLCARVIVLSNGDDRLVRVLLPQILDLALRQQAQPHVLGCAVYVLAHISVACARNSCRWGFDRASEPLLKLYRQPAQPAAAALLHGGAVANSDAGSTRSAHDWEVDGQNALADALCVVGTHAAAFSPELRSIWHERMVDLFLDTALLAKGSNHAAVTDLGALLQPLSQAAAACRPAAPTPAVLQRTYLLVWLYVGIHNLAGLWGTAQRQQSKQQGGFTHAPPAWQAAAGMLAAQGTPWEILAGADVLNAGDNFELDARLQRLGSGGTAPALATRLLAMLPGVSAPAGSPAITGHLLATATANLAQASFGPLQPFMGLPALQPLLSALEIVDPASPAARVLEAVAQASLNAYAPRIQRLREGRAEAAEALAGSLITQMATGTQHSRGVAGGLLQRLMGDSPGLRWSLSALTVLYQAASGNLGHDAHDNSSDGTQIYPTLQHMLRGAADTAPGHTEALVHELLLRSSQDRHLATNSTAALLSSMPLSQAGPLNFIFEKAKFTGAVSAQLKEAERQGSSGGCLVRLADELQSVDSCRDINLYNERCLSVAAALIAADGPPVAQQALLSALCCSPAVTSLDRTLMPSAVASWHWVAAAAPQLRVPLVSAIVKAWQATAKGRKGLFDRSFDPEAFRNSTDAIYNFGPLVDSISAHYMWLTYLDEVWKVSTEELTPAGPVVVRLFNIMFSVSLSSPLTQQPSAVGPIFFLLRLALRHAELVGAQERRSHPGRVRQGSAAGLLQERILSCAFAWFSAPVAYFGGWTPAEAREQAAIVRGFAHDVDATHWVNSQQPENGSGPSSRQVSPQQKLSLLKLLLQHERERLETWARPLDQHVSHMSVPSSAWQQQAETAWTIDPRIALALLDRFPGADALRSELEKFVAKHAKRPGLHTLPEAASLLATPAAAESGTDTLQTLQNWAPAPLLQALVMMGGPAGRVPAVREYALRSLQACNPDQVAFFLPQLVQQLRGDDSGAVRQFLFDGAKRSRLFAHHLVCALRSEARPPDEAFNPTVKRSGWKAPEETGLWDTANEVKDQVMQQMPPEVLEFLTAELGFFDKVTDISGALYSVPKDERKGGAVRLARELTVSRNDLYLPTNPHYIVKQVIPESATPMQSAAKVPILVAFEVSEADKEEQEPQSRVQACIFKVGDDCRQDVLALQVIGLLKNALQKAGLPLYLAPYGVLPTAYECGIIEVVPNCNSRAGLGETADGSLYEIFRREFGAPGTARFEAARHNFVVSEAGYAVASYLLQAKDRHNGNILIDREGHLVHIDFGFILEISPGGNMKFESAAFKLSHEMTLIVDPGGKRESKHFKTFEDLVVRGFLVARGIAEGIIATVSLMSKSGLPCYGRGHPLENLKKRFHLEMSDSQAAALMRKTVHDAYDKWTTGAYDFIQYLQNSIPK</sequence>
<accession>A0ABP1GCP1</accession>
<feature type="domain" description="PIK helical" evidence="6">
    <location>
        <begin position="1204"/>
        <end position="1392"/>
    </location>
</feature>
<dbReference type="Gene3D" id="1.10.1070.11">
    <property type="entry name" value="Phosphatidylinositol 3-/4-kinase, catalytic domain"/>
    <property type="match status" value="1"/>
</dbReference>
<dbReference type="PROSITE" id="PS00915">
    <property type="entry name" value="PI3_4_KINASE_1"/>
    <property type="match status" value="1"/>
</dbReference>
<dbReference type="PANTHER" id="PTHR10048">
    <property type="entry name" value="PHOSPHATIDYLINOSITOL KINASE"/>
    <property type="match status" value="1"/>
</dbReference>
<dbReference type="InterPro" id="IPR036940">
    <property type="entry name" value="PI3/4_kinase_cat_sf"/>
</dbReference>
<dbReference type="InterPro" id="IPR015433">
    <property type="entry name" value="PI3/4_kinase"/>
</dbReference>
<comment type="caution">
    <text evidence="7">The sequence shown here is derived from an EMBL/GenBank/DDBJ whole genome shotgun (WGS) entry which is preliminary data.</text>
</comment>
<protein>
    <recommendedName>
        <fullName evidence="2">1-phosphatidylinositol 4-kinase</fullName>
        <ecNumber evidence="2">2.7.1.67</ecNumber>
    </recommendedName>
</protein>
<dbReference type="Proteomes" id="UP001497392">
    <property type="component" value="Unassembled WGS sequence"/>
</dbReference>
<dbReference type="InterPro" id="IPR042236">
    <property type="entry name" value="PI3K_accessory_sf"/>
</dbReference>
<dbReference type="InterPro" id="IPR011009">
    <property type="entry name" value="Kinase-like_dom_sf"/>
</dbReference>
<evidence type="ECO:0000256" key="3">
    <source>
        <dbReference type="ARBA" id="ARBA00022679"/>
    </source>
</evidence>
<keyword evidence="3" id="KW-0808">Transferase</keyword>
<dbReference type="Pfam" id="PF00454">
    <property type="entry name" value="PI3_PI4_kinase"/>
    <property type="match status" value="1"/>
</dbReference>
<reference evidence="7 8" key="1">
    <citation type="submission" date="2024-06" db="EMBL/GenBank/DDBJ databases">
        <authorList>
            <person name="Kraege A."/>
            <person name="Thomma B."/>
        </authorList>
    </citation>
    <scope>NUCLEOTIDE SEQUENCE [LARGE SCALE GENOMIC DNA]</scope>
</reference>
<dbReference type="CDD" id="cd05167">
    <property type="entry name" value="PI4Kc_III_alpha"/>
    <property type="match status" value="1"/>
</dbReference>
<dbReference type="InterPro" id="IPR001263">
    <property type="entry name" value="PI3K_accessory_dom"/>
</dbReference>
<dbReference type="Pfam" id="PF00613">
    <property type="entry name" value="PI3Ka"/>
    <property type="match status" value="1"/>
</dbReference>
<feature type="domain" description="PI3K/PI4K catalytic" evidence="5">
    <location>
        <begin position="1475"/>
        <end position="1756"/>
    </location>
</feature>
<keyword evidence="8" id="KW-1185">Reference proteome</keyword>